<reference evidence="3" key="1">
    <citation type="submission" date="2011-04" db="EMBL/GenBank/DDBJ databases">
        <title>The complete genome of Treponema brennaborense DSM 12168.</title>
        <authorList>
            <person name="Lucas S."/>
            <person name="Han J."/>
            <person name="Lapidus A."/>
            <person name="Bruce D."/>
            <person name="Goodwin L."/>
            <person name="Pitluck S."/>
            <person name="Peters L."/>
            <person name="Kyrpides N."/>
            <person name="Mavromatis K."/>
            <person name="Ivanova N."/>
            <person name="Mikhailova N."/>
            <person name="Pagani I."/>
            <person name="Teshima H."/>
            <person name="Detter J.C."/>
            <person name="Tapia R."/>
            <person name="Han C."/>
            <person name="Land M."/>
            <person name="Hauser L."/>
            <person name="Markowitz V."/>
            <person name="Cheng J.-F."/>
            <person name="Hugenholtz P."/>
            <person name="Woyke T."/>
            <person name="Wu D."/>
            <person name="Gronow S."/>
            <person name="Wellnitz S."/>
            <person name="Brambilla E."/>
            <person name="Klenk H.-P."/>
            <person name="Eisen J.A."/>
        </authorList>
    </citation>
    <scope>NUCLEOTIDE SEQUENCE [LARGE SCALE GENOMIC DNA]</scope>
    <source>
        <strain evidence="3">DSM 12168 / CIP 105900 / DD5/3</strain>
    </source>
</reference>
<dbReference type="HOGENOM" id="CLU_474014_0_0_12"/>
<organism evidence="2 3">
    <name type="scientific">Treponema brennaborense (strain DSM 12168 / CIP 105900 / DD5/3)</name>
    <dbReference type="NCBI Taxonomy" id="906968"/>
    <lineage>
        <taxon>Bacteria</taxon>
        <taxon>Pseudomonadati</taxon>
        <taxon>Spirochaetota</taxon>
        <taxon>Spirochaetia</taxon>
        <taxon>Spirochaetales</taxon>
        <taxon>Treponemataceae</taxon>
        <taxon>Treponema</taxon>
    </lineage>
</organism>
<dbReference type="OrthoDB" id="358024at2"/>
<dbReference type="EMBL" id="CP002696">
    <property type="protein sequence ID" value="AEE17493.1"/>
    <property type="molecule type" value="Genomic_DNA"/>
</dbReference>
<gene>
    <name evidence="2" type="ordered locus">Trebr_2078</name>
</gene>
<accession>F4LK31</accession>
<dbReference type="KEGG" id="tbe:Trebr_2078"/>
<keyword evidence="3" id="KW-1185">Reference proteome</keyword>
<dbReference type="eggNOG" id="ENOG5031CQX">
    <property type="taxonomic scope" value="Bacteria"/>
</dbReference>
<evidence type="ECO:0000313" key="3">
    <source>
        <dbReference type="Proteomes" id="UP000006546"/>
    </source>
</evidence>
<evidence type="ECO:0000313" key="2">
    <source>
        <dbReference type="EMBL" id="AEE17493.1"/>
    </source>
</evidence>
<protein>
    <recommendedName>
        <fullName evidence="4">Major outer membrane protein</fullName>
    </recommendedName>
</protein>
<dbReference type="AlphaFoldDB" id="F4LK31"/>
<dbReference type="Proteomes" id="UP000006546">
    <property type="component" value="Chromosome"/>
</dbReference>
<evidence type="ECO:0008006" key="4">
    <source>
        <dbReference type="Google" id="ProtNLM"/>
    </source>
</evidence>
<dbReference type="RefSeq" id="WP_013759196.1">
    <property type="nucleotide sequence ID" value="NC_015500.1"/>
</dbReference>
<proteinExistence type="predicted"/>
<feature type="signal peptide" evidence="1">
    <location>
        <begin position="1"/>
        <end position="19"/>
    </location>
</feature>
<feature type="chain" id="PRO_5003310878" description="Major outer membrane protein" evidence="1">
    <location>
        <begin position="20"/>
        <end position="520"/>
    </location>
</feature>
<sequence>MKKALVVFLMLALVSSVFAAEPVADVKIAEFSGNASVQWGVNLDSGKTGFLNAYEVVFKLNLLNNGTKSTTGDGVWGELVLKTDDDTFIGWKNTENSDGKFNANKGMQDGKNLGLKVFVDVAKIHLGPAYIGIKRGDTQTGELKMDAAIRSSDDDQAKWLSNVGPDKFSQGIVVGFANDMFGIDVDLRSYAVDKTDSTDIVNQYTGAYAFAGEAEFKGVENLSIKAGASYNFSDKFYANTASDTSASLDTVLGYSASAGYKLALNDTYYIRPQVGFAGANSKTDANNSKSGMAMAFGVLFGWGEIGMDKNADVAFLDDDMAKKVSPGVGVVAYVPFKGTSKVAGVSSDAEQLYTARIMPSFFSGEIVKNLTAAAYGDIVVMNDKYPTVANKDMGMAFVLSAKYAIPVDAMTITPNAGVRFANASYADNYKDFGEADDGVFGKKDGTYKLSMGDQKTKTGSALFDGNFMNIKAGVDVAGLISNTTLSVIYESANVLNSLEAASGANVSKLGTLNFKAKIAL</sequence>
<evidence type="ECO:0000256" key="1">
    <source>
        <dbReference type="SAM" id="SignalP"/>
    </source>
</evidence>
<dbReference type="TCDB" id="1.B.38.3.1">
    <property type="family name" value="the treponema porin major surface protein (tp-msp) family"/>
</dbReference>
<name>F4LK31_TREBD</name>
<keyword evidence="1" id="KW-0732">Signal</keyword>